<evidence type="ECO:0000313" key="4">
    <source>
        <dbReference type="Proteomes" id="UP000638981"/>
    </source>
</evidence>
<feature type="domain" description="Peptidoglycan binding-like" evidence="2">
    <location>
        <begin position="97"/>
        <end position="128"/>
    </location>
</feature>
<dbReference type="InterPro" id="IPR002477">
    <property type="entry name" value="Peptidoglycan-bd-like"/>
</dbReference>
<reference evidence="3" key="1">
    <citation type="journal article" date="2014" name="Int. J. Syst. Evol. Microbiol.">
        <title>Complete genome sequence of Corynebacterium casei LMG S-19264T (=DSM 44701T), isolated from a smear-ripened cheese.</title>
        <authorList>
            <consortium name="US DOE Joint Genome Institute (JGI-PGF)"/>
            <person name="Walter F."/>
            <person name="Albersmeier A."/>
            <person name="Kalinowski J."/>
            <person name="Ruckert C."/>
        </authorList>
    </citation>
    <scope>NUCLEOTIDE SEQUENCE</scope>
    <source>
        <strain evidence="3">KCTC 23310</strain>
    </source>
</reference>
<evidence type="ECO:0000256" key="1">
    <source>
        <dbReference type="SAM" id="SignalP"/>
    </source>
</evidence>
<dbReference type="SUPFAM" id="SSF47090">
    <property type="entry name" value="PGBD-like"/>
    <property type="match status" value="1"/>
</dbReference>
<feature type="signal peptide" evidence="1">
    <location>
        <begin position="1"/>
        <end position="28"/>
    </location>
</feature>
<keyword evidence="1" id="KW-0732">Signal</keyword>
<dbReference type="InterPro" id="IPR036366">
    <property type="entry name" value="PGBDSf"/>
</dbReference>
<organism evidence="3 4">
    <name type="scientific">Neogemmobacter tilapiae</name>
    <dbReference type="NCBI Taxonomy" id="875041"/>
    <lineage>
        <taxon>Bacteria</taxon>
        <taxon>Pseudomonadati</taxon>
        <taxon>Pseudomonadota</taxon>
        <taxon>Alphaproteobacteria</taxon>
        <taxon>Rhodobacterales</taxon>
        <taxon>Paracoccaceae</taxon>
        <taxon>Neogemmobacter</taxon>
    </lineage>
</organism>
<dbReference type="Pfam" id="PF01471">
    <property type="entry name" value="PG_binding_1"/>
    <property type="match status" value="1"/>
</dbReference>
<name>A0A918TQF1_9RHOB</name>
<comment type="caution">
    <text evidence="3">The sequence shown here is derived from an EMBL/GenBank/DDBJ whole genome shotgun (WGS) entry which is preliminary data.</text>
</comment>
<accession>A0A918TQF1</accession>
<keyword evidence="4" id="KW-1185">Reference proteome</keyword>
<feature type="chain" id="PRO_5036701478" evidence="1">
    <location>
        <begin position="29"/>
        <end position="157"/>
    </location>
</feature>
<protein>
    <submittedName>
        <fullName evidence="3">Antifreeze protein, type I</fullName>
    </submittedName>
</protein>
<proteinExistence type="predicted"/>
<dbReference type="Proteomes" id="UP000638981">
    <property type="component" value="Unassembled WGS sequence"/>
</dbReference>
<dbReference type="EMBL" id="BMYJ01000005">
    <property type="protein sequence ID" value="GHC55342.1"/>
    <property type="molecule type" value="Genomic_DNA"/>
</dbReference>
<dbReference type="RefSeq" id="WP_189411310.1">
    <property type="nucleotide sequence ID" value="NZ_BMYJ01000005.1"/>
</dbReference>
<dbReference type="InterPro" id="IPR036365">
    <property type="entry name" value="PGBD-like_sf"/>
</dbReference>
<reference evidence="3" key="2">
    <citation type="submission" date="2020-09" db="EMBL/GenBank/DDBJ databases">
        <authorList>
            <person name="Sun Q."/>
            <person name="Kim S."/>
        </authorList>
    </citation>
    <scope>NUCLEOTIDE SEQUENCE</scope>
    <source>
        <strain evidence="3">KCTC 23310</strain>
    </source>
</reference>
<sequence>MLPSVLKNTIAATTALSIALASTSPAMAIGDKEKGFLQGVAATLLLGAIIKDGNRRAVQPAPQPQPVPQPQPTPVGGGYAVPLYQTPAAVAFNSYSSSQRRAIQQRLAAYGYYRSGIDGAFGMGTYNATLAYARDSGNAAQMQSRAGAFGIYDSLLY</sequence>
<gene>
    <name evidence="3" type="ORF">GCM10007315_17810</name>
</gene>
<evidence type="ECO:0000259" key="2">
    <source>
        <dbReference type="Pfam" id="PF01471"/>
    </source>
</evidence>
<dbReference type="Gene3D" id="1.10.101.10">
    <property type="entry name" value="PGBD-like superfamily/PGBD"/>
    <property type="match status" value="1"/>
</dbReference>
<evidence type="ECO:0000313" key="3">
    <source>
        <dbReference type="EMBL" id="GHC55342.1"/>
    </source>
</evidence>
<dbReference type="AlphaFoldDB" id="A0A918TQF1"/>